<gene>
    <name evidence="2" type="ORF">IBL28_13675</name>
</gene>
<dbReference type="RefSeq" id="WP_187966161.1">
    <property type="nucleotide sequence ID" value="NZ_JACVDC010000043.1"/>
</dbReference>
<evidence type="ECO:0000256" key="1">
    <source>
        <dbReference type="SAM" id="Phobius"/>
    </source>
</evidence>
<accession>A0A926JT54</accession>
<comment type="caution">
    <text evidence="2">The sequence shown here is derived from an EMBL/GenBank/DDBJ whole genome shotgun (WGS) entry which is preliminary data.</text>
</comment>
<dbReference type="Proteomes" id="UP000653730">
    <property type="component" value="Unassembled WGS sequence"/>
</dbReference>
<name>A0A926JT54_9FLAO</name>
<keyword evidence="1" id="KW-0472">Membrane</keyword>
<dbReference type="AlphaFoldDB" id="A0A926JT54"/>
<proteinExistence type="predicted"/>
<sequence>MSKNKTQWTLFLIGLAITIIGLVTRKFLFIFLLLPLGFLFNKKEDKDRKP</sequence>
<organism evidence="2 3">
    <name type="scientific">Sinomicrobium weinanense</name>
    <dbReference type="NCBI Taxonomy" id="2842200"/>
    <lineage>
        <taxon>Bacteria</taxon>
        <taxon>Pseudomonadati</taxon>
        <taxon>Bacteroidota</taxon>
        <taxon>Flavobacteriia</taxon>
        <taxon>Flavobacteriales</taxon>
        <taxon>Flavobacteriaceae</taxon>
        <taxon>Sinomicrobium</taxon>
    </lineage>
</organism>
<keyword evidence="1" id="KW-0812">Transmembrane</keyword>
<protein>
    <submittedName>
        <fullName evidence="2">Uncharacterized protein</fullName>
    </submittedName>
</protein>
<keyword evidence="3" id="KW-1185">Reference proteome</keyword>
<evidence type="ECO:0000313" key="2">
    <source>
        <dbReference type="EMBL" id="MBC9797023.1"/>
    </source>
</evidence>
<feature type="transmembrane region" description="Helical" evidence="1">
    <location>
        <begin position="12"/>
        <end position="40"/>
    </location>
</feature>
<keyword evidence="1" id="KW-1133">Transmembrane helix</keyword>
<dbReference type="EMBL" id="JACVDC010000043">
    <property type="protein sequence ID" value="MBC9797023.1"/>
    <property type="molecule type" value="Genomic_DNA"/>
</dbReference>
<reference evidence="2 3" key="1">
    <citation type="submission" date="2020-09" db="EMBL/GenBank/DDBJ databases">
        <title>Sinomicrobium weinanense sp. nov., a halophilic bacteria isolated from saline-alkali soil.</title>
        <authorList>
            <person name="Wu P."/>
            <person name="Ren H."/>
            <person name="Mei Y."/>
            <person name="Liang Y."/>
            <person name="Chen Z."/>
        </authorList>
    </citation>
    <scope>NUCLEOTIDE SEQUENCE [LARGE SCALE GENOMIC DNA]</scope>
    <source>
        <strain evidence="2 3">FJxs</strain>
    </source>
</reference>
<evidence type="ECO:0000313" key="3">
    <source>
        <dbReference type="Proteomes" id="UP000653730"/>
    </source>
</evidence>